<accession>A0A9P8TA80</accession>
<keyword evidence="9" id="KW-0325">Glycoprotein</keyword>
<organism evidence="11 12">
    <name type="scientific">Ogataea philodendri</name>
    <dbReference type="NCBI Taxonomy" id="1378263"/>
    <lineage>
        <taxon>Eukaryota</taxon>
        <taxon>Fungi</taxon>
        <taxon>Dikarya</taxon>
        <taxon>Ascomycota</taxon>
        <taxon>Saccharomycotina</taxon>
        <taxon>Pichiomycetes</taxon>
        <taxon>Pichiales</taxon>
        <taxon>Pichiaceae</taxon>
        <taxon>Ogataea</taxon>
    </lineage>
</organism>
<keyword evidence="12" id="KW-1185">Reference proteome</keyword>
<dbReference type="GO" id="GO:0006506">
    <property type="term" value="P:GPI anchor biosynthetic process"/>
    <property type="evidence" value="ECO:0007669"/>
    <property type="project" value="UniProtKB-KW"/>
</dbReference>
<dbReference type="Proteomes" id="UP000769157">
    <property type="component" value="Unassembled WGS sequence"/>
</dbReference>
<evidence type="ECO:0000256" key="7">
    <source>
        <dbReference type="ARBA" id="ARBA00022989"/>
    </source>
</evidence>
<dbReference type="GeneID" id="70232754"/>
<dbReference type="InterPro" id="IPR019540">
    <property type="entry name" value="PtdIno-glycan_biosynth_class_S"/>
</dbReference>
<evidence type="ECO:0000256" key="10">
    <source>
        <dbReference type="SAM" id="Phobius"/>
    </source>
</evidence>
<keyword evidence="6" id="KW-0256">Endoplasmic reticulum</keyword>
<evidence type="ECO:0000256" key="9">
    <source>
        <dbReference type="ARBA" id="ARBA00023180"/>
    </source>
</evidence>
<keyword evidence="7 10" id="KW-1133">Transmembrane helix</keyword>
<dbReference type="AlphaFoldDB" id="A0A9P8TA80"/>
<dbReference type="PANTHER" id="PTHR21072:SF13">
    <property type="entry name" value="GPI TRANSAMIDASE COMPONENT PIG-S"/>
    <property type="match status" value="1"/>
</dbReference>
<evidence type="ECO:0000256" key="8">
    <source>
        <dbReference type="ARBA" id="ARBA00023136"/>
    </source>
</evidence>
<evidence type="ECO:0000256" key="6">
    <source>
        <dbReference type="ARBA" id="ARBA00022824"/>
    </source>
</evidence>
<gene>
    <name evidence="11" type="ORF">OGAPHI_000786</name>
</gene>
<keyword evidence="8 10" id="KW-0472">Membrane</keyword>
<comment type="pathway">
    <text evidence="2">Glycolipid biosynthesis; glycosylphosphatidylinositol-anchor biosynthesis.</text>
</comment>
<dbReference type="RefSeq" id="XP_046064443.1">
    <property type="nucleotide sequence ID" value="XM_046208918.1"/>
</dbReference>
<evidence type="ECO:0000256" key="2">
    <source>
        <dbReference type="ARBA" id="ARBA00004687"/>
    </source>
</evidence>
<evidence type="ECO:0000256" key="1">
    <source>
        <dbReference type="ARBA" id="ARBA00004477"/>
    </source>
</evidence>
<protein>
    <recommendedName>
        <fullName evidence="13">GPI transamidase component PIG-S</fullName>
    </recommendedName>
</protein>
<proteinExistence type="inferred from homology"/>
<comment type="caution">
    <text evidence="11">The sequence shown here is derived from an EMBL/GenBank/DDBJ whole genome shotgun (WGS) entry which is preliminary data.</text>
</comment>
<dbReference type="GO" id="GO:0016255">
    <property type="term" value="P:attachment of GPI anchor to protein"/>
    <property type="evidence" value="ECO:0007669"/>
    <property type="project" value="InterPro"/>
</dbReference>
<dbReference type="EMBL" id="JAEUBE010000084">
    <property type="protein sequence ID" value="KAH3671075.1"/>
    <property type="molecule type" value="Genomic_DNA"/>
</dbReference>
<evidence type="ECO:0008006" key="13">
    <source>
        <dbReference type="Google" id="ProtNLM"/>
    </source>
</evidence>
<evidence type="ECO:0000313" key="12">
    <source>
        <dbReference type="Proteomes" id="UP000769157"/>
    </source>
</evidence>
<comment type="similarity">
    <text evidence="3">Belongs to the PIGS family.</text>
</comment>
<keyword evidence="5 10" id="KW-0812">Transmembrane</keyword>
<dbReference type="PANTHER" id="PTHR21072">
    <property type="entry name" value="GPI TRANSAMIDASE COMPONENT PIG-S"/>
    <property type="match status" value="1"/>
</dbReference>
<dbReference type="Pfam" id="PF10510">
    <property type="entry name" value="PIG-S"/>
    <property type="match status" value="1"/>
</dbReference>
<evidence type="ECO:0000256" key="5">
    <source>
        <dbReference type="ARBA" id="ARBA00022692"/>
    </source>
</evidence>
<dbReference type="OrthoDB" id="28748at2759"/>
<sequence length="493" mass="55324">MGLIAGNEVLTRRRILLSILAICAFVGLPLWYATTTVQRAELPVAEIYGLSSELVSSSRFEIPVYVQMPVTTTGALQEAQQQIDDMLKARNLPVSWRIVLEAGSGTESDYKVHLFLDQDADKVYVSPFEDRTIKLYVSPTVIKHNKVAELIARTLVEDVFGDEITMFERLHQPEAVVKMPYSPDYHVTLSLLQGGVQPIGWDIESSALLLKNYLSSLAPYANFTFDSQVEHYEKLSENIALQYDEDKKQYLLKESDTSTFIDYSEWGLDQNTQKVPVVNFLAYVPAPDQRPIQIENSVSNSFIVPQWGGVAIVNTEKQFLEYGDLLPVMEIFASQLFQLVGAPGNPKSPTIRTDILTRFQSVANTRKSIDNLISLCKLCEQLPNISVPDSTREQVEQALKRVREAADAVVSRRWSLANALAAKAYVLSDKAFFQKDMVQQMYFPEEHKMAVYTPLLGPFATIMVLGVLRMLKEARESSVSEKNAAPETAHSVL</sequence>
<evidence type="ECO:0000256" key="3">
    <source>
        <dbReference type="ARBA" id="ARBA00005316"/>
    </source>
</evidence>
<reference evidence="11" key="1">
    <citation type="journal article" date="2021" name="Open Biol.">
        <title>Shared evolutionary footprints suggest mitochondrial oxidative damage underlies multiple complex I losses in fungi.</title>
        <authorList>
            <person name="Schikora-Tamarit M.A."/>
            <person name="Marcet-Houben M."/>
            <person name="Nosek J."/>
            <person name="Gabaldon T."/>
        </authorList>
    </citation>
    <scope>NUCLEOTIDE SEQUENCE</scope>
    <source>
        <strain evidence="11">CBS6075</strain>
    </source>
</reference>
<name>A0A9P8TA80_9ASCO</name>
<evidence type="ECO:0000313" key="11">
    <source>
        <dbReference type="EMBL" id="KAH3671075.1"/>
    </source>
</evidence>
<evidence type="ECO:0000256" key="4">
    <source>
        <dbReference type="ARBA" id="ARBA00022502"/>
    </source>
</evidence>
<feature type="transmembrane region" description="Helical" evidence="10">
    <location>
        <begin position="449"/>
        <end position="468"/>
    </location>
</feature>
<comment type="subcellular location">
    <subcellularLocation>
        <location evidence="1">Endoplasmic reticulum membrane</location>
        <topology evidence="1">Multi-pass membrane protein</topology>
    </subcellularLocation>
</comment>
<feature type="transmembrane region" description="Helical" evidence="10">
    <location>
        <begin position="15"/>
        <end position="33"/>
    </location>
</feature>
<reference evidence="11" key="2">
    <citation type="submission" date="2021-01" db="EMBL/GenBank/DDBJ databases">
        <authorList>
            <person name="Schikora-Tamarit M.A."/>
        </authorList>
    </citation>
    <scope>NUCLEOTIDE SEQUENCE</scope>
    <source>
        <strain evidence="11">CBS6075</strain>
    </source>
</reference>
<keyword evidence="4" id="KW-0337">GPI-anchor biosynthesis</keyword>
<dbReference type="GO" id="GO:0042765">
    <property type="term" value="C:GPI-anchor transamidase complex"/>
    <property type="evidence" value="ECO:0007669"/>
    <property type="project" value="InterPro"/>
</dbReference>